<feature type="region of interest" description="Disordered" evidence="1">
    <location>
        <begin position="199"/>
        <end position="246"/>
    </location>
</feature>
<evidence type="ECO:0000313" key="3">
    <source>
        <dbReference type="Proteomes" id="UP001457197"/>
    </source>
</evidence>
<dbReference type="Proteomes" id="UP001457197">
    <property type="component" value="Unassembled WGS sequence"/>
</dbReference>
<sequence length="306" mass="33381">MTNNEIIYSEVNAKYHTPEQRRAILALAYTPEQIAAKGKEIHFQDVPEEQQGEELEKLLLAGLFHTFHEWKERGKSVKTGEKAAIDTRLWKLDTRPRKTRSSGKEPDALTKAAEEQDDNGNYYKAPAHLFHIGQVEASRPAPAGRFKSLDEIRAYNKMLADQRKAAKAAAEQAASAAPIITEEQHELPELVHVDPLPAKKAAKKASKPAAPKSAKKPAATKSAPQKSAQPAPDALRTAQQAERKAKAAFIAVPETDRKAQAAALDAWRKTRKAVEDAKSAPAAVAVLDEAPVKQLDFESIAAGLLA</sequence>
<dbReference type="RefSeq" id="WP_349152439.1">
    <property type="nucleotide sequence ID" value="NZ_JBBMEO010000014.1"/>
</dbReference>
<accession>A0ABV1AXN2</accession>
<feature type="compositionally biased region" description="Low complexity" evidence="1">
    <location>
        <begin position="207"/>
        <end position="228"/>
    </location>
</feature>
<keyword evidence="3" id="KW-1185">Reference proteome</keyword>
<gene>
    <name evidence="2" type="ORF">WMO44_09630</name>
</gene>
<feature type="region of interest" description="Disordered" evidence="1">
    <location>
        <begin position="94"/>
        <end position="120"/>
    </location>
</feature>
<feature type="compositionally biased region" description="Basic and acidic residues" evidence="1">
    <location>
        <begin position="94"/>
        <end position="114"/>
    </location>
</feature>
<protein>
    <submittedName>
        <fullName evidence="2">Uncharacterized protein</fullName>
    </submittedName>
</protein>
<proteinExistence type="predicted"/>
<evidence type="ECO:0000256" key="1">
    <source>
        <dbReference type="SAM" id="MobiDB-lite"/>
    </source>
</evidence>
<evidence type="ECO:0000313" key="2">
    <source>
        <dbReference type="EMBL" id="MEQ2362398.1"/>
    </source>
</evidence>
<name>A0ABV1AXN2_9FIRM</name>
<dbReference type="EMBL" id="JBBMEO010000014">
    <property type="protein sequence ID" value="MEQ2362398.1"/>
    <property type="molecule type" value="Genomic_DNA"/>
</dbReference>
<organism evidence="2 3">
    <name type="scientific">Faecalibacterium tardum</name>
    <dbReference type="NCBI Taxonomy" id="3133156"/>
    <lineage>
        <taxon>Bacteria</taxon>
        <taxon>Bacillati</taxon>
        <taxon>Bacillota</taxon>
        <taxon>Clostridia</taxon>
        <taxon>Eubacteriales</taxon>
        <taxon>Oscillospiraceae</taxon>
        <taxon>Faecalibacterium</taxon>
    </lineage>
</organism>
<reference evidence="2 3" key="1">
    <citation type="submission" date="2024-03" db="EMBL/GenBank/DDBJ databases">
        <title>Human intestinal bacterial collection.</title>
        <authorList>
            <person name="Pauvert C."/>
            <person name="Hitch T.C.A."/>
            <person name="Clavel T."/>
        </authorList>
    </citation>
    <scope>NUCLEOTIDE SEQUENCE [LARGE SCALE GENOMIC DNA]</scope>
    <source>
        <strain evidence="2 3">CLA-AA-H175</strain>
    </source>
</reference>
<comment type="caution">
    <text evidence="2">The sequence shown here is derived from an EMBL/GenBank/DDBJ whole genome shotgun (WGS) entry which is preliminary data.</text>
</comment>